<sequence>MEFDRVLSDVPKSKEYIQGGTVVFHGASGRGTRVSPVEDHAAAENGMFLWEETGTDKREFDCHLHKFGKTPESTTNCQLEIATP</sequence>
<reference evidence="1" key="1">
    <citation type="submission" date="2024-02" db="EMBL/GenBank/DDBJ databases">
        <authorList>
            <consortium name="ELIXIR-Norway"/>
            <consortium name="Elixir Norway"/>
        </authorList>
    </citation>
    <scope>NUCLEOTIDE SEQUENCE</scope>
</reference>
<accession>A0ABP0WWZ1</accession>
<keyword evidence="2" id="KW-1185">Reference proteome</keyword>
<name>A0ABP0WWZ1_9BRYO</name>
<gene>
    <name evidence="1" type="ORF">CSSPJE1EN1_LOCUS15626</name>
</gene>
<protein>
    <submittedName>
        <fullName evidence="1">Uncharacterized protein</fullName>
    </submittedName>
</protein>
<evidence type="ECO:0000313" key="1">
    <source>
        <dbReference type="EMBL" id="CAK9270148.1"/>
    </source>
</evidence>
<dbReference type="EMBL" id="OZ020098">
    <property type="protein sequence ID" value="CAK9270148.1"/>
    <property type="molecule type" value="Genomic_DNA"/>
</dbReference>
<proteinExistence type="predicted"/>
<evidence type="ECO:0000313" key="2">
    <source>
        <dbReference type="Proteomes" id="UP001497444"/>
    </source>
</evidence>
<dbReference type="Proteomes" id="UP001497444">
    <property type="component" value="Chromosome 3"/>
</dbReference>
<organism evidence="1 2">
    <name type="scientific">Sphagnum jensenii</name>
    <dbReference type="NCBI Taxonomy" id="128206"/>
    <lineage>
        <taxon>Eukaryota</taxon>
        <taxon>Viridiplantae</taxon>
        <taxon>Streptophyta</taxon>
        <taxon>Embryophyta</taxon>
        <taxon>Bryophyta</taxon>
        <taxon>Sphagnophytina</taxon>
        <taxon>Sphagnopsida</taxon>
        <taxon>Sphagnales</taxon>
        <taxon>Sphagnaceae</taxon>
        <taxon>Sphagnum</taxon>
    </lineage>
</organism>